<evidence type="ECO:0000313" key="5">
    <source>
        <dbReference type="Proteomes" id="UP001152484"/>
    </source>
</evidence>
<dbReference type="GO" id="GO:0003676">
    <property type="term" value="F:nucleic acid binding"/>
    <property type="evidence" value="ECO:0007669"/>
    <property type="project" value="InterPro"/>
</dbReference>
<dbReference type="InterPro" id="IPR002562">
    <property type="entry name" value="3'-5'_exonuclease_dom"/>
</dbReference>
<feature type="domain" description="3'-5' exonuclease" evidence="3">
    <location>
        <begin position="24"/>
        <end position="208"/>
    </location>
</feature>
<comment type="caution">
    <text evidence="4">The sequence shown here is derived from an EMBL/GenBank/DDBJ whole genome shotgun (WGS) entry which is preliminary data.</text>
</comment>
<gene>
    <name evidence="4" type="ORF">CEURO_LOCUS15129</name>
</gene>
<dbReference type="PANTHER" id="PTHR13620">
    <property type="entry name" value="3-5 EXONUCLEASE"/>
    <property type="match status" value="1"/>
</dbReference>
<dbReference type="GO" id="GO:0005634">
    <property type="term" value="C:nucleus"/>
    <property type="evidence" value="ECO:0007669"/>
    <property type="project" value="TreeGrafter"/>
</dbReference>
<dbReference type="FunFam" id="3.30.420.10:FF:000054">
    <property type="entry name" value="Werner Syndrome-like exonuclease"/>
    <property type="match status" value="1"/>
</dbReference>
<keyword evidence="1" id="KW-0540">Nuclease</keyword>
<accession>A0A9P1EEZ7</accession>
<evidence type="ECO:0000259" key="3">
    <source>
        <dbReference type="SMART" id="SM00474"/>
    </source>
</evidence>
<dbReference type="Gene3D" id="3.30.420.10">
    <property type="entry name" value="Ribonuclease H-like superfamily/Ribonuclease H"/>
    <property type="match status" value="1"/>
</dbReference>
<reference evidence="4" key="1">
    <citation type="submission" date="2022-07" db="EMBL/GenBank/DDBJ databases">
        <authorList>
            <person name="Macas J."/>
            <person name="Novak P."/>
            <person name="Neumann P."/>
        </authorList>
    </citation>
    <scope>NUCLEOTIDE SEQUENCE</scope>
</reference>
<dbReference type="Proteomes" id="UP001152484">
    <property type="component" value="Unassembled WGS sequence"/>
</dbReference>
<dbReference type="PANTHER" id="PTHR13620:SF105">
    <property type="entry name" value="OS01G0737700 PROTEIN"/>
    <property type="match status" value="1"/>
</dbReference>
<dbReference type="GO" id="GO:0008408">
    <property type="term" value="F:3'-5' exonuclease activity"/>
    <property type="evidence" value="ECO:0007669"/>
    <property type="project" value="InterPro"/>
</dbReference>
<name>A0A9P1EEZ7_CUSEU</name>
<dbReference type="OrthoDB" id="1920326at2759"/>
<keyword evidence="5" id="KW-1185">Reference proteome</keyword>
<protein>
    <recommendedName>
        <fullName evidence="3">3'-5' exonuclease domain-containing protein</fullName>
    </recommendedName>
</protein>
<keyword evidence="2" id="KW-0378">Hydrolase</keyword>
<dbReference type="Pfam" id="PF01612">
    <property type="entry name" value="DNA_pol_A_exo1"/>
    <property type="match status" value="1"/>
</dbReference>
<dbReference type="AlphaFoldDB" id="A0A9P1EEZ7"/>
<evidence type="ECO:0000313" key="4">
    <source>
        <dbReference type="EMBL" id="CAH9100844.1"/>
    </source>
</evidence>
<dbReference type="InterPro" id="IPR012337">
    <property type="entry name" value="RNaseH-like_sf"/>
</dbReference>
<dbReference type="InterPro" id="IPR036397">
    <property type="entry name" value="RNaseH_sf"/>
</dbReference>
<proteinExistence type="predicted"/>
<evidence type="ECO:0000256" key="1">
    <source>
        <dbReference type="ARBA" id="ARBA00022722"/>
    </source>
</evidence>
<dbReference type="EMBL" id="CAMAPE010000038">
    <property type="protein sequence ID" value="CAH9100844.1"/>
    <property type="molecule type" value="Genomic_DNA"/>
</dbReference>
<evidence type="ECO:0000256" key="2">
    <source>
        <dbReference type="ARBA" id="ARBA00022801"/>
    </source>
</evidence>
<dbReference type="InterPro" id="IPR051132">
    <property type="entry name" value="3-5_Exonuclease_domain"/>
</dbReference>
<dbReference type="CDD" id="cd06141">
    <property type="entry name" value="WRN_exo"/>
    <property type="match status" value="1"/>
</dbReference>
<dbReference type="GO" id="GO:0005737">
    <property type="term" value="C:cytoplasm"/>
    <property type="evidence" value="ECO:0007669"/>
    <property type="project" value="TreeGrafter"/>
</dbReference>
<dbReference type="SMART" id="SM00474">
    <property type="entry name" value="35EXOc"/>
    <property type="match status" value="1"/>
</dbReference>
<dbReference type="GO" id="GO:0006139">
    <property type="term" value="P:nucleobase-containing compound metabolic process"/>
    <property type="evidence" value="ECO:0007669"/>
    <property type="project" value="InterPro"/>
</dbReference>
<organism evidence="4 5">
    <name type="scientific">Cuscuta europaea</name>
    <name type="common">European dodder</name>
    <dbReference type="NCBI Taxonomy" id="41803"/>
    <lineage>
        <taxon>Eukaryota</taxon>
        <taxon>Viridiplantae</taxon>
        <taxon>Streptophyta</taxon>
        <taxon>Embryophyta</taxon>
        <taxon>Tracheophyta</taxon>
        <taxon>Spermatophyta</taxon>
        <taxon>Magnoliopsida</taxon>
        <taxon>eudicotyledons</taxon>
        <taxon>Gunneridae</taxon>
        <taxon>Pentapetalae</taxon>
        <taxon>asterids</taxon>
        <taxon>lamiids</taxon>
        <taxon>Solanales</taxon>
        <taxon>Convolvulaceae</taxon>
        <taxon>Cuscuteae</taxon>
        <taxon>Cuscuta</taxon>
        <taxon>Cuscuta subgen. Cuscuta</taxon>
    </lineage>
</organism>
<sequence length="220" mass="24892">MDIGIVEIEGSYDLFTVYFYRSSIETLVTCEPSKIVGWIDDIERIHRGRLHRLIVGLDVEWRPSFSRDQNPVATLQLAVGDRCLIVQLLYCSAIPVELFRFLANASYTFVGVGIGADLEKLVEDYNLAVTNGVELRNLAADEANDRSLRNVGLKDLARRYLGAEMVKPRRVTMGRWDQEWLSTEQIRYACVDAFVCFEVGRILDASVHGSNGPSRAYIRV</sequence>
<dbReference type="SUPFAM" id="SSF53098">
    <property type="entry name" value="Ribonuclease H-like"/>
    <property type="match status" value="1"/>
</dbReference>